<dbReference type="SUPFAM" id="SSF53681">
    <property type="entry name" value="Aspartate/glutamate racemase"/>
    <property type="match status" value="2"/>
</dbReference>
<dbReference type="PANTHER" id="PTHR21198">
    <property type="entry name" value="GLUTAMATE RACEMASE"/>
    <property type="match status" value="1"/>
</dbReference>
<dbReference type="GO" id="GO:0047661">
    <property type="term" value="F:amino-acid racemase activity"/>
    <property type="evidence" value="ECO:0007669"/>
    <property type="project" value="InterPro"/>
</dbReference>
<dbReference type="PROSITE" id="PS00923">
    <property type="entry name" value="ASP_GLU_RACEMASE_1"/>
    <property type="match status" value="1"/>
</dbReference>
<evidence type="ECO:0000256" key="1">
    <source>
        <dbReference type="ARBA" id="ARBA00007847"/>
    </source>
</evidence>
<dbReference type="InterPro" id="IPR015942">
    <property type="entry name" value="Asp/Glu/hydantoin_racemase"/>
</dbReference>
<accession>A0A420KEY9</accession>
<name>A0A420KEY9_9BURK</name>
<reference evidence="3 4" key="1">
    <citation type="submission" date="2018-09" db="EMBL/GenBank/DDBJ databases">
        <title>Genome comparison of Alicycliphilus sp. BQ1, a polyurethanolytic bacterium, with its closest phylogenetic relatives Alicycliphilus denitrificans BC and K601, unable to attack polyurethane.</title>
        <authorList>
            <person name="Loza-Tavera H."/>
            <person name="Lozano L."/>
            <person name="Cevallos M."/>
            <person name="Maya-Lucas O."/>
            <person name="Garcia-Mena J."/>
            <person name="Hernandez J."/>
        </authorList>
    </citation>
    <scope>NUCLEOTIDE SEQUENCE [LARGE SCALE GENOMIC DNA]</scope>
    <source>
        <strain evidence="3 4">BQ1</strain>
    </source>
</reference>
<dbReference type="InterPro" id="IPR004380">
    <property type="entry name" value="Asp_race"/>
</dbReference>
<dbReference type="Gene3D" id="3.40.50.1860">
    <property type="match status" value="2"/>
</dbReference>
<sequence>MSTPGLLGVLGGMGPLATIDFLRKVLEATPAKTDQEHVPVLSSSIPQIPDRTTAFRGEGESPLPAMIENGKRLVDAGAGLIVMPCNTAHLWYEPLQTALGVPMLHLVDAALEDAIVLVGANGRLGLLATDGSIASGLYVNRRQPGGASIQWLLPTAREMIELVMPGIEAVKAGNEARGRELLSQAAAALGKRGAEAIVLGCTEIPVVLGSANAPVPVIDASDSLARRCVAWCQAERARTAH</sequence>
<dbReference type="EC" id="5.1.1.-" evidence="3"/>
<dbReference type="InterPro" id="IPR001920">
    <property type="entry name" value="Asp/Glu_race"/>
</dbReference>
<dbReference type="AlphaFoldDB" id="A0A420KEY9"/>
<organism evidence="3 4">
    <name type="scientific">Alicycliphilus denitrificans</name>
    <dbReference type="NCBI Taxonomy" id="179636"/>
    <lineage>
        <taxon>Bacteria</taxon>
        <taxon>Pseudomonadati</taxon>
        <taxon>Pseudomonadota</taxon>
        <taxon>Betaproteobacteria</taxon>
        <taxon>Burkholderiales</taxon>
        <taxon>Comamonadaceae</taxon>
        <taxon>Alicycliphilus</taxon>
    </lineage>
</organism>
<comment type="caution">
    <text evidence="3">The sequence shown here is derived from an EMBL/GenBank/DDBJ whole genome shotgun (WGS) entry which is preliminary data.</text>
</comment>
<gene>
    <name evidence="3" type="ORF">CE154_001585</name>
</gene>
<evidence type="ECO:0000313" key="4">
    <source>
        <dbReference type="Proteomes" id="UP000216225"/>
    </source>
</evidence>
<dbReference type="NCBIfam" id="TIGR00035">
    <property type="entry name" value="asp_race"/>
    <property type="match status" value="1"/>
</dbReference>
<dbReference type="PANTHER" id="PTHR21198:SF7">
    <property type="entry name" value="ASPARTATE-GLUTAMATE RACEMASE FAMILY"/>
    <property type="match status" value="1"/>
</dbReference>
<evidence type="ECO:0000256" key="2">
    <source>
        <dbReference type="ARBA" id="ARBA00023235"/>
    </source>
</evidence>
<dbReference type="EMBL" id="NKDB02000001">
    <property type="protein sequence ID" value="RKJ98487.1"/>
    <property type="molecule type" value="Genomic_DNA"/>
</dbReference>
<dbReference type="Pfam" id="PF01177">
    <property type="entry name" value="Asp_Glu_race"/>
    <property type="match status" value="1"/>
</dbReference>
<comment type="similarity">
    <text evidence="1">Belongs to the aspartate/glutamate racemases family.</text>
</comment>
<dbReference type="Proteomes" id="UP000216225">
    <property type="component" value="Unassembled WGS sequence"/>
</dbReference>
<dbReference type="RefSeq" id="WP_094434574.1">
    <property type="nucleotide sequence ID" value="NZ_NKDB02000001.1"/>
</dbReference>
<proteinExistence type="inferred from homology"/>
<protein>
    <submittedName>
        <fullName evidence="3">Amino acid racemase</fullName>
        <ecNumber evidence="3">5.1.1.-</ecNumber>
    </submittedName>
</protein>
<evidence type="ECO:0000313" key="3">
    <source>
        <dbReference type="EMBL" id="RKJ98487.1"/>
    </source>
</evidence>
<keyword evidence="2 3" id="KW-0413">Isomerase</keyword>
<dbReference type="InterPro" id="IPR018187">
    <property type="entry name" value="Asp/Glu_racemase_AS_1"/>
</dbReference>